<protein>
    <submittedName>
        <fullName evidence="2">Reverse transcriptase ixodes scapularis reverse transcriptase</fullName>
    </submittedName>
</protein>
<reference evidence="2" key="1">
    <citation type="journal article" date="2016" name="Ticks Tick Borne Dis.">
        <title>De novo assembly and annotation of the salivary gland transcriptome of Rhipicephalus appendiculatus male and female ticks during blood feeding.</title>
        <authorList>
            <person name="de Castro M.H."/>
            <person name="de Klerk D."/>
            <person name="Pienaar R."/>
            <person name="Latif A.A."/>
            <person name="Rees D.J."/>
            <person name="Mans B.J."/>
        </authorList>
    </citation>
    <scope>NUCLEOTIDE SEQUENCE</scope>
    <source>
        <tissue evidence="2">Salivary glands</tissue>
    </source>
</reference>
<evidence type="ECO:0000313" key="2">
    <source>
        <dbReference type="EMBL" id="JAP77866.1"/>
    </source>
</evidence>
<dbReference type="AlphaFoldDB" id="A0A131YIF0"/>
<name>A0A131YIF0_RHIAP</name>
<keyword evidence="2" id="KW-0548">Nucleotidyltransferase</keyword>
<keyword evidence="2" id="KW-0808">Transferase</keyword>
<feature type="compositionally biased region" description="Polar residues" evidence="1">
    <location>
        <begin position="17"/>
        <end position="40"/>
    </location>
</feature>
<keyword evidence="2" id="KW-0695">RNA-directed DNA polymerase</keyword>
<feature type="region of interest" description="Disordered" evidence="1">
    <location>
        <begin position="1"/>
        <end position="44"/>
    </location>
</feature>
<evidence type="ECO:0000256" key="1">
    <source>
        <dbReference type="SAM" id="MobiDB-lite"/>
    </source>
</evidence>
<organism evidence="2">
    <name type="scientific">Rhipicephalus appendiculatus</name>
    <name type="common">Brown ear tick</name>
    <dbReference type="NCBI Taxonomy" id="34631"/>
    <lineage>
        <taxon>Eukaryota</taxon>
        <taxon>Metazoa</taxon>
        <taxon>Ecdysozoa</taxon>
        <taxon>Arthropoda</taxon>
        <taxon>Chelicerata</taxon>
        <taxon>Arachnida</taxon>
        <taxon>Acari</taxon>
        <taxon>Parasitiformes</taxon>
        <taxon>Ixodida</taxon>
        <taxon>Ixodoidea</taxon>
        <taxon>Ixodidae</taxon>
        <taxon>Rhipicephalinae</taxon>
        <taxon>Rhipicephalus</taxon>
        <taxon>Rhipicephalus</taxon>
    </lineage>
</organism>
<dbReference type="EMBL" id="GEDV01010691">
    <property type="protein sequence ID" value="JAP77866.1"/>
    <property type="molecule type" value="Transcribed_RNA"/>
</dbReference>
<accession>A0A131YIF0</accession>
<dbReference type="GO" id="GO:0003964">
    <property type="term" value="F:RNA-directed DNA polymerase activity"/>
    <property type="evidence" value="ECO:0007669"/>
    <property type="project" value="UniProtKB-KW"/>
</dbReference>
<proteinExistence type="predicted"/>
<sequence>MADMLTKGGGGDAVEQIDSSPKTDGSESSVESHQPLTPSSLKRHLRKTYGRRPMELVSRYFRAIFDLSAYANKAAFLARCRAMRVVPTDYRVDCPDIKNTRNVVRILDKCSYKLMLADLDYNRMRKVQVSRLLELLHQKLAKALSHDDLHSVLALSKAKYENIFEATREQQRATFADLLKEYKISGKEVVEEESED</sequence>